<name>A0ABD5RDS1_9EURY</name>
<accession>A0ABD5RDS1</accession>
<comment type="caution">
    <text evidence="2">The sequence shown here is derived from an EMBL/GenBank/DDBJ whole genome shotgun (WGS) entry which is preliminary data.</text>
</comment>
<evidence type="ECO:0000313" key="3">
    <source>
        <dbReference type="Proteomes" id="UP001596201"/>
    </source>
</evidence>
<feature type="compositionally biased region" description="Polar residues" evidence="1">
    <location>
        <begin position="47"/>
        <end position="56"/>
    </location>
</feature>
<feature type="region of interest" description="Disordered" evidence="1">
    <location>
        <begin position="1"/>
        <end position="71"/>
    </location>
</feature>
<reference evidence="2 3" key="1">
    <citation type="journal article" date="2019" name="Int. J. Syst. Evol. Microbiol.">
        <title>The Global Catalogue of Microorganisms (GCM) 10K type strain sequencing project: providing services to taxonomists for standard genome sequencing and annotation.</title>
        <authorList>
            <consortium name="The Broad Institute Genomics Platform"/>
            <consortium name="The Broad Institute Genome Sequencing Center for Infectious Disease"/>
            <person name="Wu L."/>
            <person name="Ma J."/>
        </authorList>
    </citation>
    <scope>NUCLEOTIDE SEQUENCE [LARGE SCALE GENOMIC DNA]</scope>
    <source>
        <strain evidence="2 3">CGMCC 1.12237</strain>
    </source>
</reference>
<keyword evidence="3" id="KW-1185">Reference proteome</keyword>
<dbReference type="EMBL" id="JBHSKX010000002">
    <property type="protein sequence ID" value="MFC5368126.1"/>
    <property type="molecule type" value="Genomic_DNA"/>
</dbReference>
<feature type="compositionally biased region" description="Low complexity" evidence="1">
    <location>
        <begin position="1"/>
        <end position="18"/>
    </location>
</feature>
<proteinExistence type="predicted"/>
<protein>
    <submittedName>
        <fullName evidence="2">Uncharacterized protein</fullName>
    </submittedName>
</protein>
<gene>
    <name evidence="2" type="ORF">ACFPJ5_14415</name>
</gene>
<dbReference type="Proteomes" id="UP001596201">
    <property type="component" value="Unassembled WGS sequence"/>
</dbReference>
<feature type="region of interest" description="Disordered" evidence="1">
    <location>
        <begin position="250"/>
        <end position="278"/>
    </location>
</feature>
<evidence type="ECO:0000313" key="2">
    <source>
        <dbReference type="EMBL" id="MFC5368126.1"/>
    </source>
</evidence>
<sequence length="524" mass="57396">MPSSRRSVPARAPSPAVRRSGRRPPTPIPHPRRQQPTNRRRRRPTNSLPATATDEQSPGDATDESPVKPSASFDIVDLDTVRRTYALTPTTYRSDDDARVALQFARTGTADHPPAVAVSLTNDNDFANTFRLDWLPPFGRHGSRNPHRLGRPRDRYEAAYRATLYFVPTAAHPLVDDPPSVERDTDGIWRLADAPNTGEWGPEQYRLAPGETLRGEYALVGHPDGAGTGRPTGVYEFRGESDLRLAVWDTDRPGPTTDSRFAGTDLPPVGRTREGESVPTAWVHDADATTPSYVLPETERATLPEGIEFAFVNSSREPTQCGHWNLYKLVDGEWFHVAPSVHTADCRLVRPGGTKTWDLHAYPGEAIPSYGDQTTVGFLGGGRYGVVAGYGHATPQSGALVELVGPPVEVVPTEDVEASRDGTTVTVTAPQYGDAEHPPDASLVVTRTDADPETRLIPEQVMRRRYRGLRNTLSCFDSETERVVLRTDQHVVDRTVGYDGDSLTFRLAGTVYEAVRAGAVGVDQ</sequence>
<organism evidence="2 3">
    <name type="scientific">Salinirubrum litoreum</name>
    <dbReference type="NCBI Taxonomy" id="1126234"/>
    <lineage>
        <taxon>Archaea</taxon>
        <taxon>Methanobacteriati</taxon>
        <taxon>Methanobacteriota</taxon>
        <taxon>Stenosarchaea group</taxon>
        <taxon>Halobacteria</taxon>
        <taxon>Halobacteriales</taxon>
        <taxon>Haloferacaceae</taxon>
        <taxon>Salinirubrum</taxon>
    </lineage>
</organism>
<dbReference type="AlphaFoldDB" id="A0ABD5RDS1"/>
<feature type="compositionally biased region" description="Basic residues" evidence="1">
    <location>
        <begin position="30"/>
        <end position="44"/>
    </location>
</feature>
<evidence type="ECO:0000256" key="1">
    <source>
        <dbReference type="SAM" id="MobiDB-lite"/>
    </source>
</evidence>
<dbReference type="RefSeq" id="WP_227230359.1">
    <property type="nucleotide sequence ID" value="NZ_JAJCVJ010000002.1"/>
</dbReference>